<gene>
    <name evidence="1" type="ORF">C24_LOCUS2500</name>
</gene>
<name>A0A5S9VWT9_ARATH</name>
<dbReference type="Proteomes" id="UP000434276">
    <property type="component" value="Unassembled WGS sequence"/>
</dbReference>
<reference evidence="1 2" key="1">
    <citation type="submission" date="2019-12" db="EMBL/GenBank/DDBJ databases">
        <authorList>
            <person name="Jiao W.-B."/>
            <person name="Schneeberger K."/>
        </authorList>
    </citation>
    <scope>NUCLEOTIDE SEQUENCE [LARGE SCALE GENOMIC DNA]</scope>
    <source>
        <strain evidence="2">cv. C24</strain>
    </source>
</reference>
<protein>
    <submittedName>
        <fullName evidence="1">Uncharacterized protein</fullName>
    </submittedName>
</protein>
<evidence type="ECO:0000313" key="2">
    <source>
        <dbReference type="Proteomes" id="UP000434276"/>
    </source>
</evidence>
<organism evidence="1 2">
    <name type="scientific">Arabidopsis thaliana</name>
    <name type="common">Mouse-ear cress</name>
    <dbReference type="NCBI Taxonomy" id="3702"/>
    <lineage>
        <taxon>Eukaryota</taxon>
        <taxon>Viridiplantae</taxon>
        <taxon>Streptophyta</taxon>
        <taxon>Embryophyta</taxon>
        <taxon>Tracheophyta</taxon>
        <taxon>Spermatophyta</taxon>
        <taxon>Magnoliopsida</taxon>
        <taxon>eudicotyledons</taxon>
        <taxon>Gunneridae</taxon>
        <taxon>Pentapetalae</taxon>
        <taxon>rosids</taxon>
        <taxon>malvids</taxon>
        <taxon>Brassicales</taxon>
        <taxon>Brassicaceae</taxon>
        <taxon>Camelineae</taxon>
        <taxon>Arabidopsis</taxon>
    </lineage>
</organism>
<dbReference type="AlphaFoldDB" id="A0A5S9VWT9"/>
<dbReference type="EMBL" id="CACSHJ010000087">
    <property type="protein sequence ID" value="CAA0239988.1"/>
    <property type="molecule type" value="Genomic_DNA"/>
</dbReference>
<sequence>MGHIFIDERWRSKYKLENMIIKINFFCEVR</sequence>
<proteinExistence type="predicted"/>
<accession>A0A5S9VWT9</accession>
<evidence type="ECO:0000313" key="1">
    <source>
        <dbReference type="EMBL" id="CAA0239988.1"/>
    </source>
</evidence>